<dbReference type="Pfam" id="PF01479">
    <property type="entry name" value="S4"/>
    <property type="match status" value="1"/>
</dbReference>
<proteinExistence type="inferred from homology"/>
<dbReference type="NCBIfam" id="NF003139">
    <property type="entry name" value="PRK04051.1"/>
    <property type="match status" value="1"/>
</dbReference>
<evidence type="ECO:0000256" key="8">
    <source>
        <dbReference type="SAM" id="MobiDB-lite"/>
    </source>
</evidence>
<dbReference type="InterPro" id="IPR018079">
    <property type="entry name" value="Ribosomal_uS4_CS"/>
</dbReference>
<dbReference type="CDD" id="cd00165">
    <property type="entry name" value="S4"/>
    <property type="match status" value="1"/>
</dbReference>
<dbReference type="EMBL" id="QWIT01001127">
    <property type="protein sequence ID" value="RMZ19126.1"/>
    <property type="molecule type" value="Genomic_DNA"/>
</dbReference>
<dbReference type="AlphaFoldDB" id="A0A3M7I1F0"/>
<dbReference type="Pfam" id="PF00163">
    <property type="entry name" value="Ribosomal_S4"/>
    <property type="match status" value="1"/>
</dbReference>
<keyword evidence="5 7" id="KW-0687">Ribonucleoprotein</keyword>
<evidence type="ECO:0000256" key="7">
    <source>
        <dbReference type="RuleBase" id="RU003699"/>
    </source>
</evidence>
<dbReference type="SMART" id="SM00363">
    <property type="entry name" value="S4"/>
    <property type="match status" value="1"/>
</dbReference>
<evidence type="ECO:0000256" key="3">
    <source>
        <dbReference type="ARBA" id="ARBA00022884"/>
    </source>
</evidence>
<dbReference type="NCBIfam" id="TIGR01018">
    <property type="entry name" value="uS4_arch"/>
    <property type="match status" value="1"/>
</dbReference>
<feature type="region of interest" description="Disordered" evidence="8">
    <location>
        <begin position="268"/>
        <end position="301"/>
    </location>
</feature>
<dbReference type="InterPro" id="IPR005710">
    <property type="entry name" value="Ribosomal_uS4_euk/arc"/>
</dbReference>
<dbReference type="PROSITE" id="PS00632">
    <property type="entry name" value="RIBOSOMAL_S4"/>
    <property type="match status" value="1"/>
</dbReference>
<keyword evidence="4 7" id="KW-0689">Ribosomal protein</keyword>
<accession>A0A3M7I1F0</accession>
<sequence length="301" mass="34460">MADWQIHGNDHLTADGAIERSASAATQRFLFRLEKSFRVLEKTQEIHVEEALGYDLIRPTRKTHLPKYLCRAICHYRGQPSPHLASAEQTFTFLATPNIIVCIFANKLPDAVTPRPTRSPVARSSRRVCTDSELKVVGEYGLRNKREVWRVQLTLSKIRRAARQLLTLDEKDPKRLFEGNALIRRLVRVGVLDESRMKLDYVLALKVEDFLERRLQTCVYKLGLAKSIHHARVLIRQRHIRVGKQIVNVPSFIVRLDSQKHIDFALTSPFGGGRPGRVRRKKAKAAEKKDEGGDEGEEEEE</sequence>
<dbReference type="OrthoDB" id="1697570at2759"/>
<dbReference type="GO" id="GO:0022627">
    <property type="term" value="C:cytosolic small ribosomal subunit"/>
    <property type="evidence" value="ECO:0007669"/>
    <property type="project" value="TreeGrafter"/>
</dbReference>
<dbReference type="PANTHER" id="PTHR11831">
    <property type="entry name" value="30S 40S RIBOSOMAL PROTEIN"/>
    <property type="match status" value="1"/>
</dbReference>
<evidence type="ECO:0000256" key="4">
    <source>
        <dbReference type="ARBA" id="ARBA00022980"/>
    </source>
</evidence>
<evidence type="ECO:0000256" key="5">
    <source>
        <dbReference type="ARBA" id="ARBA00023274"/>
    </source>
</evidence>
<keyword evidence="3 6" id="KW-0694">RNA-binding</keyword>
<evidence type="ECO:0000313" key="11">
    <source>
        <dbReference type="EMBL" id="RMZ19126.1"/>
    </source>
</evidence>
<dbReference type="PANTHER" id="PTHR11831:SF5">
    <property type="entry name" value="40S RIBOSOMAL PROTEIN S9"/>
    <property type="match status" value="1"/>
</dbReference>
<reference evidence="11 12" key="1">
    <citation type="journal article" date="2018" name="BMC Genomics">
        <title>Genomic evidence for intraspecific hybridization in a clonal and extremely halotolerant yeast.</title>
        <authorList>
            <person name="Gostincar C."/>
            <person name="Stajich J.E."/>
            <person name="Zupancic J."/>
            <person name="Zalar P."/>
            <person name="Gunde-Cimerman N."/>
        </authorList>
    </citation>
    <scope>NUCLEOTIDE SEQUENCE [LARGE SCALE GENOMIC DNA]</scope>
    <source>
        <strain evidence="11 12">EXF-120</strain>
    </source>
</reference>
<dbReference type="InterPro" id="IPR022801">
    <property type="entry name" value="Ribosomal_uS4"/>
</dbReference>
<feature type="compositionally biased region" description="Acidic residues" evidence="8">
    <location>
        <begin position="292"/>
        <end position="301"/>
    </location>
</feature>
<organism evidence="11 12">
    <name type="scientific">Hortaea werneckii</name>
    <name type="common">Black yeast</name>
    <name type="synonym">Cladosporium werneckii</name>
    <dbReference type="NCBI Taxonomy" id="91943"/>
    <lineage>
        <taxon>Eukaryota</taxon>
        <taxon>Fungi</taxon>
        <taxon>Dikarya</taxon>
        <taxon>Ascomycota</taxon>
        <taxon>Pezizomycotina</taxon>
        <taxon>Dothideomycetes</taxon>
        <taxon>Dothideomycetidae</taxon>
        <taxon>Mycosphaerellales</taxon>
        <taxon>Teratosphaeriaceae</taxon>
        <taxon>Hortaea</taxon>
    </lineage>
</organism>
<dbReference type="VEuPathDB" id="FungiDB:BTJ68_09622"/>
<evidence type="ECO:0000256" key="1">
    <source>
        <dbReference type="ARBA" id="ARBA00007465"/>
    </source>
</evidence>
<evidence type="ECO:0000259" key="10">
    <source>
        <dbReference type="SMART" id="SM01390"/>
    </source>
</evidence>
<dbReference type="PROSITE" id="PS50889">
    <property type="entry name" value="S4"/>
    <property type="match status" value="1"/>
</dbReference>
<dbReference type="GO" id="GO:0006412">
    <property type="term" value="P:translation"/>
    <property type="evidence" value="ECO:0007669"/>
    <property type="project" value="InterPro"/>
</dbReference>
<dbReference type="GO" id="GO:0003735">
    <property type="term" value="F:structural constituent of ribosome"/>
    <property type="evidence" value="ECO:0007669"/>
    <property type="project" value="InterPro"/>
</dbReference>
<evidence type="ECO:0000259" key="9">
    <source>
        <dbReference type="SMART" id="SM00363"/>
    </source>
</evidence>
<gene>
    <name evidence="11" type="ORF">D0859_16883</name>
</gene>
<protein>
    <submittedName>
        <fullName evidence="11">Uncharacterized protein</fullName>
    </submittedName>
</protein>
<feature type="domain" description="Small ribosomal subunit protein uS4 N-terminal" evidence="10">
    <location>
        <begin position="116"/>
        <end position="212"/>
    </location>
</feature>
<dbReference type="InterPro" id="IPR002942">
    <property type="entry name" value="S4_RNA-bd"/>
</dbReference>
<dbReference type="SUPFAM" id="SSF55174">
    <property type="entry name" value="Alpha-L RNA-binding motif"/>
    <property type="match status" value="1"/>
</dbReference>
<dbReference type="Gene3D" id="3.10.290.10">
    <property type="entry name" value="RNA-binding S4 domain"/>
    <property type="match status" value="1"/>
</dbReference>
<dbReference type="FunFam" id="3.10.290.10:FF:000021">
    <property type="entry name" value="40S ribosomal protein S9"/>
    <property type="match status" value="1"/>
</dbReference>
<comment type="similarity">
    <text evidence="1 7">Belongs to the universal ribosomal protein uS4 family.</text>
</comment>
<evidence type="ECO:0000313" key="12">
    <source>
        <dbReference type="Proteomes" id="UP000281677"/>
    </source>
</evidence>
<feature type="domain" description="RNA-binding S4" evidence="9">
    <location>
        <begin position="213"/>
        <end position="286"/>
    </location>
</feature>
<dbReference type="SMART" id="SM01390">
    <property type="entry name" value="Ribosomal_S4"/>
    <property type="match status" value="1"/>
</dbReference>
<evidence type="ECO:0000256" key="6">
    <source>
        <dbReference type="PROSITE-ProRule" id="PRU00182"/>
    </source>
</evidence>
<dbReference type="Proteomes" id="UP000281677">
    <property type="component" value="Unassembled WGS sequence"/>
</dbReference>
<dbReference type="GO" id="GO:0042274">
    <property type="term" value="P:ribosomal small subunit biogenesis"/>
    <property type="evidence" value="ECO:0007669"/>
    <property type="project" value="TreeGrafter"/>
</dbReference>
<comment type="caution">
    <text evidence="11">The sequence shown here is derived from an EMBL/GenBank/DDBJ whole genome shotgun (WGS) entry which is preliminary data.</text>
</comment>
<evidence type="ECO:0000256" key="2">
    <source>
        <dbReference type="ARBA" id="ARBA00022730"/>
    </source>
</evidence>
<keyword evidence="2 6" id="KW-0699">rRNA-binding</keyword>
<dbReference type="GO" id="GO:0019843">
    <property type="term" value="F:rRNA binding"/>
    <property type="evidence" value="ECO:0007669"/>
    <property type="project" value="UniProtKB-KW"/>
</dbReference>
<dbReference type="InterPro" id="IPR001912">
    <property type="entry name" value="Ribosomal_uS4_N"/>
</dbReference>
<dbReference type="InterPro" id="IPR036986">
    <property type="entry name" value="S4_RNA-bd_sf"/>
</dbReference>
<name>A0A3M7I1F0_HORWE</name>